<dbReference type="KEGG" id="nao:Y958_00025"/>
<organism evidence="3 4">
    <name type="scientific">Nitrospirillum viridazoti CBAmc</name>
    <dbReference type="NCBI Taxonomy" id="1441467"/>
    <lineage>
        <taxon>Bacteria</taxon>
        <taxon>Pseudomonadati</taxon>
        <taxon>Pseudomonadota</taxon>
        <taxon>Alphaproteobacteria</taxon>
        <taxon>Rhodospirillales</taxon>
        <taxon>Azospirillaceae</taxon>
        <taxon>Nitrospirillum</taxon>
        <taxon>Nitrospirillum viridazoti</taxon>
    </lineage>
</organism>
<protein>
    <submittedName>
        <fullName evidence="3">Serine hydrolase</fullName>
    </submittedName>
</protein>
<dbReference type="Pfam" id="PF00144">
    <property type="entry name" value="Beta-lactamase"/>
    <property type="match status" value="1"/>
</dbReference>
<proteinExistence type="predicted"/>
<keyword evidence="1" id="KW-0732">Signal</keyword>
<dbReference type="InterPro" id="IPR012338">
    <property type="entry name" value="Beta-lactam/transpept-like"/>
</dbReference>
<evidence type="ECO:0000259" key="2">
    <source>
        <dbReference type="Pfam" id="PF00144"/>
    </source>
</evidence>
<dbReference type="EMBL" id="CP022110">
    <property type="protein sequence ID" value="ASG19389.1"/>
    <property type="molecule type" value="Genomic_DNA"/>
</dbReference>
<keyword evidence="3" id="KW-0378">Hydrolase</keyword>
<dbReference type="Proteomes" id="UP000197153">
    <property type="component" value="Chromosome 1"/>
</dbReference>
<dbReference type="SUPFAM" id="SSF56601">
    <property type="entry name" value="beta-lactamase/transpeptidase-like"/>
    <property type="match status" value="1"/>
</dbReference>
<dbReference type="PANTHER" id="PTHR43283">
    <property type="entry name" value="BETA-LACTAMASE-RELATED"/>
    <property type="match status" value="1"/>
</dbReference>
<gene>
    <name evidence="3" type="ORF">Y958_00025</name>
</gene>
<dbReference type="Gene3D" id="3.40.710.10">
    <property type="entry name" value="DD-peptidase/beta-lactamase superfamily"/>
    <property type="match status" value="1"/>
</dbReference>
<keyword evidence="4" id="KW-1185">Reference proteome</keyword>
<feature type="signal peptide" evidence="1">
    <location>
        <begin position="1"/>
        <end position="24"/>
    </location>
</feature>
<name>A0A248JL24_9PROT</name>
<feature type="chain" id="PRO_5012128484" evidence="1">
    <location>
        <begin position="25"/>
        <end position="358"/>
    </location>
</feature>
<dbReference type="PANTHER" id="PTHR43283:SF18">
    <property type="match status" value="1"/>
</dbReference>
<feature type="domain" description="Beta-lactamase-related" evidence="2">
    <location>
        <begin position="32"/>
        <end position="337"/>
    </location>
</feature>
<dbReference type="AlphaFoldDB" id="A0A248JL24"/>
<accession>A0A248JL24</accession>
<reference evidence="3 4" key="1">
    <citation type="submission" date="2017-06" db="EMBL/GenBank/DDBJ databases">
        <title>Complete genome sequence of Nitrospirillum amazonense strain CBAmC, an endophytic nitrogen-fixing and plant growth-promoting bacterium, isolated from sugarcane.</title>
        <authorList>
            <person name="Schwab S."/>
            <person name="dos Santos Teixeira K.R."/>
            <person name="Simoes Araujo J.L."/>
            <person name="Soares Vidal M."/>
            <person name="Borges de Freitas H.R."/>
            <person name="Rivello Crivelaro A.L."/>
            <person name="Bueno de Camargo Nunes A."/>
            <person name="dos Santos C.M."/>
            <person name="Palmeira da Silva Rosa D."/>
            <person name="da Silva Padilha D."/>
            <person name="da Silva E."/>
            <person name="Araujo Terra L."/>
            <person name="Soares Mendes V."/>
            <person name="Farinelli L."/>
            <person name="Magalhaes Cruz L."/>
            <person name="Baldani J.I."/>
        </authorList>
    </citation>
    <scope>NUCLEOTIDE SEQUENCE [LARGE SCALE GENOMIC DNA]</scope>
    <source>
        <strain evidence="3 4">CBAmC</strain>
    </source>
</reference>
<sequence>MLNRRAVLRAGAGLPLLSVLPASAWGAEHPDTVVDAFVRDTGFQGVVMLGRAGRADYVRTVGYADIEAKAPARPDTLYAIASISKWLTTVTVLKLVERGLLDLDAPLTRALPDYRADTGARLTLRRLLCNASGLPNLFIAEAKADPTLLKTDLTTAQALARFGQGDLAFEPGARFDYHPVNWIVVIAAVERATGLPFQVAVRSITLDPLGLKSTGATDAMLAGAAPSYRTVNPPERWGNDRRPYLAASGGYASTAPDLMRAAHLVFDTDFLTAESRRQLTHVEVPTEDYALGGRVRHLTIEGRTVPAGWETGRTAGYRLVLGHRLDGRRTVVLMNNTALSQKTMDQFADALLGAEPRA</sequence>
<dbReference type="RefSeq" id="WP_088870408.1">
    <property type="nucleotide sequence ID" value="NZ_CP022110.1"/>
</dbReference>
<dbReference type="GO" id="GO:0016787">
    <property type="term" value="F:hydrolase activity"/>
    <property type="evidence" value="ECO:0007669"/>
    <property type="project" value="UniProtKB-KW"/>
</dbReference>
<evidence type="ECO:0000256" key="1">
    <source>
        <dbReference type="SAM" id="SignalP"/>
    </source>
</evidence>
<evidence type="ECO:0000313" key="3">
    <source>
        <dbReference type="EMBL" id="ASG19389.1"/>
    </source>
</evidence>
<evidence type="ECO:0000313" key="4">
    <source>
        <dbReference type="Proteomes" id="UP000197153"/>
    </source>
</evidence>
<dbReference type="InterPro" id="IPR050789">
    <property type="entry name" value="Diverse_Enzym_Activities"/>
</dbReference>
<dbReference type="InterPro" id="IPR001466">
    <property type="entry name" value="Beta-lactam-related"/>
</dbReference>